<feature type="binding site" evidence="7">
    <location>
        <begin position="210"/>
        <end position="217"/>
    </location>
    <ligand>
        <name>GTP</name>
        <dbReference type="ChEBI" id="CHEBI:37565"/>
    </ligand>
</feature>
<evidence type="ECO:0000313" key="12">
    <source>
        <dbReference type="Proteomes" id="UP001197795"/>
    </source>
</evidence>
<evidence type="ECO:0000256" key="4">
    <source>
        <dbReference type="ARBA" id="ARBA00022842"/>
    </source>
</evidence>
<name>A0AAE3D7R9_9FIRM</name>
<dbReference type="InterPro" id="IPR032305">
    <property type="entry name" value="GTP-bd_M"/>
</dbReference>
<dbReference type="GO" id="GO:0005737">
    <property type="term" value="C:cytoplasm"/>
    <property type="evidence" value="ECO:0007669"/>
    <property type="project" value="UniProtKB-SubCell"/>
</dbReference>
<feature type="binding site" evidence="7">
    <location>
        <begin position="264"/>
        <end position="267"/>
    </location>
    <ligand>
        <name>GTP</name>
        <dbReference type="ChEBI" id="CHEBI:37565"/>
    </ligand>
</feature>
<keyword evidence="5 6" id="KW-0342">GTP-binding</keyword>
<feature type="domain" description="Hflx-type G" evidence="10">
    <location>
        <begin position="204"/>
        <end position="334"/>
    </location>
</feature>
<dbReference type="GO" id="GO:0003924">
    <property type="term" value="F:GTPase activity"/>
    <property type="evidence" value="ECO:0007669"/>
    <property type="project" value="UniProtKB-UniRule"/>
</dbReference>
<dbReference type="InterPro" id="IPR006073">
    <property type="entry name" value="GTP-bd"/>
</dbReference>
<dbReference type="HAMAP" id="MF_00900">
    <property type="entry name" value="GTPase_HflX"/>
    <property type="match status" value="1"/>
</dbReference>
<dbReference type="PRINTS" id="PR00326">
    <property type="entry name" value="GTP1OBG"/>
</dbReference>
<comment type="subcellular location">
    <subcellularLocation>
        <location evidence="6">Cytoplasm</location>
    </subcellularLocation>
    <text evidence="6">May associate with membranes.</text>
</comment>
<dbReference type="Pfam" id="PF13167">
    <property type="entry name" value="GTP-bdg_N"/>
    <property type="match status" value="1"/>
</dbReference>
<keyword evidence="9" id="KW-0175">Coiled coil</keyword>
<dbReference type="Pfam" id="PF16360">
    <property type="entry name" value="GTP-bdg_M"/>
    <property type="match status" value="1"/>
</dbReference>
<dbReference type="NCBIfam" id="TIGR03156">
    <property type="entry name" value="GTP_HflX"/>
    <property type="match status" value="1"/>
</dbReference>
<dbReference type="GO" id="GO:0046872">
    <property type="term" value="F:metal ion binding"/>
    <property type="evidence" value="ECO:0007669"/>
    <property type="project" value="UniProtKB-KW"/>
</dbReference>
<dbReference type="Pfam" id="PF01926">
    <property type="entry name" value="MMR_HSR1"/>
    <property type="match status" value="1"/>
</dbReference>
<dbReference type="PIRSF" id="PIRSF006809">
    <property type="entry name" value="GTP-binding_hflX_prd"/>
    <property type="match status" value="1"/>
</dbReference>
<dbReference type="InterPro" id="IPR025121">
    <property type="entry name" value="GTPase_HflX_N"/>
</dbReference>
<dbReference type="InterPro" id="IPR016496">
    <property type="entry name" value="GTPase_HflX"/>
</dbReference>
<evidence type="ECO:0000256" key="6">
    <source>
        <dbReference type="HAMAP-Rule" id="MF_00900"/>
    </source>
</evidence>
<dbReference type="InterPro" id="IPR030394">
    <property type="entry name" value="G_HFLX_dom"/>
</dbReference>
<evidence type="ECO:0000259" key="10">
    <source>
        <dbReference type="PROSITE" id="PS51705"/>
    </source>
</evidence>
<protein>
    <recommendedName>
        <fullName evidence="6">GTPase HflX</fullName>
    </recommendedName>
    <alternativeName>
        <fullName evidence="6">GTP-binding protein HflX</fullName>
    </alternativeName>
</protein>
<dbReference type="Gene3D" id="6.10.250.2860">
    <property type="match status" value="1"/>
</dbReference>
<keyword evidence="1 6" id="KW-0963">Cytoplasm</keyword>
<evidence type="ECO:0000256" key="7">
    <source>
        <dbReference type="PIRSR" id="PIRSR006809-1"/>
    </source>
</evidence>
<evidence type="ECO:0000256" key="1">
    <source>
        <dbReference type="ARBA" id="ARBA00022490"/>
    </source>
</evidence>
<keyword evidence="2 8" id="KW-0479">Metal-binding</keyword>
<evidence type="ECO:0000313" key="11">
    <source>
        <dbReference type="EMBL" id="MCC2119792.1"/>
    </source>
</evidence>
<dbReference type="GO" id="GO:0005525">
    <property type="term" value="F:GTP binding"/>
    <property type="evidence" value="ECO:0007669"/>
    <property type="project" value="UniProtKB-UniRule"/>
</dbReference>
<comment type="function">
    <text evidence="6">GTPase that associates with the 50S ribosomal subunit and may have a role during protein synthesis or ribosome biogenesis.</text>
</comment>
<dbReference type="CDD" id="cd01878">
    <property type="entry name" value="HflX"/>
    <property type="match status" value="1"/>
</dbReference>
<dbReference type="RefSeq" id="WP_227733303.1">
    <property type="nucleotide sequence ID" value="NZ_JAJEPV010000020.1"/>
</dbReference>
<dbReference type="FunFam" id="3.40.50.11060:FF:000001">
    <property type="entry name" value="GTPase HflX"/>
    <property type="match status" value="1"/>
</dbReference>
<dbReference type="AlphaFoldDB" id="A0AAE3D7R9"/>
<accession>A0AAE3D7R9</accession>
<sequence length="427" mass="48395">MREEQIQEAPVKVLLVGVDVGEEPDFERSMEELASLAEAAEKEVAGQIVQRLDHVNKALYIGTGKVTEVRRLAEECGAQEIVFDNSLTPSQVRNLGNELELPIIDRTNLILDIFAIRAQTREAKLQVETARLQYMLPRLVGMYDALSRQGGASGSMSNKGTGEKKLELDRRKIEHRITELKKELEDVGRTREVQRKKRQQSRIPQVALVGYTNAGKSTILNRMVEQFGELPDKTVMEKDMLFATLETSVRSVDTGHNKPFFLTDTVGFINKLPHGLVKAFRSTLEEVRYADLLIQVVDFSDENYRQQMQVTADTLKELGAGDIPQIIVYNKADKCEMEPLPQKRQGNWYLAAGLNIGIRELAEAVEQKVYADNAECVFLIPYSAGNVASYLMEQAQILSREYREDGILIHADCHRQDMDRYREYIVS</sequence>
<reference evidence="11 12" key="1">
    <citation type="submission" date="2021-10" db="EMBL/GenBank/DDBJ databases">
        <title>Anaerobic single-cell dispensing facilitates the cultivation of human gut bacteria.</title>
        <authorList>
            <person name="Afrizal A."/>
        </authorList>
    </citation>
    <scope>NUCLEOTIDE SEQUENCE [LARGE SCALE GENOMIC DNA]</scope>
    <source>
        <strain evidence="11 12">CLA-AA-H273</strain>
    </source>
</reference>
<organism evidence="11 12">
    <name type="scientific">Waltera acetigignens</name>
    <dbReference type="NCBI Taxonomy" id="2981769"/>
    <lineage>
        <taxon>Bacteria</taxon>
        <taxon>Bacillati</taxon>
        <taxon>Bacillota</taxon>
        <taxon>Clostridia</taxon>
        <taxon>Lachnospirales</taxon>
        <taxon>Lachnospiraceae</taxon>
        <taxon>Waltera</taxon>
    </lineage>
</organism>
<dbReference type="EMBL" id="JAJEPV010000020">
    <property type="protein sequence ID" value="MCC2119792.1"/>
    <property type="molecule type" value="Genomic_DNA"/>
</dbReference>
<dbReference type="GO" id="GO:0043022">
    <property type="term" value="F:ribosome binding"/>
    <property type="evidence" value="ECO:0007669"/>
    <property type="project" value="TreeGrafter"/>
</dbReference>
<feature type="binding site" evidence="7">
    <location>
        <begin position="330"/>
        <end position="333"/>
    </location>
    <ligand>
        <name>GTP</name>
        <dbReference type="ChEBI" id="CHEBI:37565"/>
    </ligand>
</feature>
<gene>
    <name evidence="6 11" type="primary">hflX</name>
    <name evidence="11" type="ORF">LKD75_09375</name>
</gene>
<evidence type="ECO:0000256" key="5">
    <source>
        <dbReference type="ARBA" id="ARBA00023134"/>
    </source>
</evidence>
<comment type="similarity">
    <text evidence="6">Belongs to the TRAFAC class OBG-HflX-like GTPase superfamily. HflX GTPase family.</text>
</comment>
<dbReference type="PANTHER" id="PTHR10229">
    <property type="entry name" value="GTP-BINDING PROTEIN HFLX"/>
    <property type="match status" value="1"/>
</dbReference>
<comment type="subunit">
    <text evidence="6">Monomer. Associates with the 50S ribosomal subunit.</text>
</comment>
<dbReference type="Gene3D" id="3.40.50.300">
    <property type="entry name" value="P-loop containing nucleotide triphosphate hydrolases"/>
    <property type="match status" value="1"/>
</dbReference>
<evidence type="ECO:0000256" key="3">
    <source>
        <dbReference type="ARBA" id="ARBA00022741"/>
    </source>
</evidence>
<dbReference type="SUPFAM" id="SSF52540">
    <property type="entry name" value="P-loop containing nucleoside triphosphate hydrolases"/>
    <property type="match status" value="1"/>
</dbReference>
<evidence type="ECO:0000256" key="8">
    <source>
        <dbReference type="PIRSR" id="PIRSR006809-2"/>
    </source>
</evidence>
<comment type="caution">
    <text evidence="11">The sequence shown here is derived from an EMBL/GenBank/DDBJ whole genome shotgun (WGS) entry which is preliminary data.</text>
</comment>
<evidence type="ECO:0000256" key="9">
    <source>
        <dbReference type="SAM" id="Coils"/>
    </source>
</evidence>
<feature type="binding site" evidence="8">
    <location>
        <position position="244"/>
    </location>
    <ligand>
        <name>Mg(2+)</name>
        <dbReference type="ChEBI" id="CHEBI:18420"/>
    </ligand>
</feature>
<dbReference type="InterPro" id="IPR027417">
    <property type="entry name" value="P-loop_NTPase"/>
</dbReference>
<dbReference type="Proteomes" id="UP001197795">
    <property type="component" value="Unassembled WGS sequence"/>
</dbReference>
<comment type="cofactor">
    <cofactor evidence="8">
        <name>Mg(2+)</name>
        <dbReference type="ChEBI" id="CHEBI:18420"/>
    </cofactor>
</comment>
<dbReference type="PANTHER" id="PTHR10229:SF4">
    <property type="entry name" value="GTPASE HFLX"/>
    <property type="match status" value="1"/>
</dbReference>
<keyword evidence="3 6" id="KW-0547">Nucleotide-binding</keyword>
<evidence type="ECO:0000256" key="2">
    <source>
        <dbReference type="ARBA" id="ARBA00022723"/>
    </source>
</evidence>
<keyword evidence="4 8" id="KW-0460">Magnesium</keyword>
<feature type="coiled-coil region" evidence="9">
    <location>
        <begin position="163"/>
        <end position="197"/>
    </location>
</feature>
<dbReference type="InterPro" id="IPR042108">
    <property type="entry name" value="GTPase_HflX_N_sf"/>
</dbReference>
<feature type="binding site" evidence="8">
    <location>
        <position position="217"/>
    </location>
    <ligand>
        <name>Mg(2+)</name>
        <dbReference type="ChEBI" id="CHEBI:18420"/>
    </ligand>
</feature>
<dbReference type="PROSITE" id="PS51705">
    <property type="entry name" value="G_HFLX"/>
    <property type="match status" value="1"/>
</dbReference>
<keyword evidence="12" id="KW-1185">Reference proteome</keyword>
<dbReference type="Gene3D" id="3.40.50.11060">
    <property type="entry name" value="GTPase HflX, N-terminal domain"/>
    <property type="match status" value="1"/>
</dbReference>
<proteinExistence type="inferred from homology"/>